<comment type="subcellular location">
    <subcellularLocation>
        <location evidence="1">Membrane</location>
        <topology evidence="1">Multi-pass membrane protein</topology>
    </subcellularLocation>
</comment>
<name>A0A1S6U7Z5_9BACT</name>
<reference evidence="7" key="1">
    <citation type="submission" date="2016-09" db="EMBL/GenBank/DDBJ databases">
        <title>Comparative genomics of the Campylobacter concisus group.</title>
        <authorList>
            <person name="Miller W.G."/>
            <person name="Yee E."/>
            <person name="Chapman M.H."/>
            <person name="Huynh S."/>
            <person name="Bono J.L."/>
            <person name="On S.L.W."/>
            <person name="StLeger J."/>
            <person name="Foster G."/>
            <person name="Parker C.T."/>
        </authorList>
    </citation>
    <scope>NUCLEOTIDE SEQUENCE [LARGE SCALE GENOMIC DNA]</scope>
    <source>
        <strain evidence="7">RM18021</strain>
    </source>
</reference>
<protein>
    <submittedName>
        <fullName evidence="6">Putative membrane protein (EI24 domain)</fullName>
    </submittedName>
</protein>
<feature type="transmembrane region" description="Helical" evidence="5">
    <location>
        <begin position="155"/>
        <end position="174"/>
    </location>
</feature>
<keyword evidence="7" id="KW-1185">Reference proteome</keyword>
<evidence type="ECO:0000313" key="6">
    <source>
        <dbReference type="EMBL" id="AQW87792.1"/>
    </source>
</evidence>
<feature type="transmembrane region" description="Helical" evidence="5">
    <location>
        <begin position="83"/>
        <end position="107"/>
    </location>
</feature>
<evidence type="ECO:0000256" key="1">
    <source>
        <dbReference type="ARBA" id="ARBA00004141"/>
    </source>
</evidence>
<evidence type="ECO:0000313" key="7">
    <source>
        <dbReference type="Proteomes" id="UP000190868"/>
    </source>
</evidence>
<proteinExistence type="predicted"/>
<dbReference type="AlphaFoldDB" id="A0A1S6U7Z5"/>
<feature type="transmembrane region" description="Helical" evidence="5">
    <location>
        <begin position="17"/>
        <end position="39"/>
    </location>
</feature>
<evidence type="ECO:0000256" key="4">
    <source>
        <dbReference type="ARBA" id="ARBA00023136"/>
    </source>
</evidence>
<feature type="transmembrane region" description="Helical" evidence="5">
    <location>
        <begin position="218"/>
        <end position="236"/>
    </location>
</feature>
<dbReference type="Proteomes" id="UP000190868">
    <property type="component" value="Chromosome"/>
</dbReference>
<evidence type="ECO:0000256" key="5">
    <source>
        <dbReference type="SAM" id="Phobius"/>
    </source>
</evidence>
<evidence type="ECO:0000256" key="3">
    <source>
        <dbReference type="ARBA" id="ARBA00022989"/>
    </source>
</evidence>
<dbReference type="RefSeq" id="WP_078424551.1">
    <property type="nucleotide sequence ID" value="NZ_CP017258.1"/>
</dbReference>
<keyword evidence="4 5" id="KW-0472">Membrane</keyword>
<sequence length="243" mass="28429">MIDIFRLSFADFWSKKIMLLSVLPFLLSVLVFGFSAYFASVNLTEFIIDTLSGWGYEYFDLNKYSFFQAITEGVLFKWTFYSIIYVLVAYFVLVASVFSSLIIVGFLTPMVVKEINLRHYNIDIENPVNFIFVTKSMCAILIKFIFIFIVCLPFLFLPFVNFIIISVPFFYLYYKFLLIDVGSNILNEIKFKIAYLENGGFLFMLSCLAFYAVCLIPILGLFFQLFFVIFLTHLLVRRYVLKI</sequence>
<keyword evidence="3 5" id="KW-1133">Transmembrane helix</keyword>
<dbReference type="Pfam" id="PF07264">
    <property type="entry name" value="EI24"/>
    <property type="match status" value="1"/>
</dbReference>
<organism evidence="6 7">
    <name type="scientific">Campylobacter pinnipediorum subsp. caledonicus</name>
    <dbReference type="NCBI Taxonomy" id="1874362"/>
    <lineage>
        <taxon>Bacteria</taxon>
        <taxon>Pseudomonadati</taxon>
        <taxon>Campylobacterota</taxon>
        <taxon>Epsilonproteobacteria</taxon>
        <taxon>Campylobacterales</taxon>
        <taxon>Campylobacteraceae</taxon>
        <taxon>Campylobacter</taxon>
    </lineage>
</organism>
<gene>
    <name evidence="6" type="ORF">CPIN18021_0985</name>
</gene>
<evidence type="ECO:0000256" key="2">
    <source>
        <dbReference type="ARBA" id="ARBA00022692"/>
    </source>
</evidence>
<accession>A0A1S6U7Z5</accession>
<dbReference type="InterPro" id="IPR059112">
    <property type="entry name" value="CysZ/EI24"/>
</dbReference>
<dbReference type="EMBL" id="CP017258">
    <property type="protein sequence ID" value="AQW87792.1"/>
    <property type="molecule type" value="Genomic_DNA"/>
</dbReference>
<keyword evidence="2 5" id="KW-0812">Transmembrane</keyword>